<gene>
    <name evidence="2" type="ORF">E5S68_08090</name>
</gene>
<dbReference type="OrthoDB" id="2223107at2"/>
<evidence type="ECO:0000313" key="3">
    <source>
        <dbReference type="Proteomes" id="UP000297986"/>
    </source>
</evidence>
<dbReference type="InterPro" id="IPR036699">
    <property type="entry name" value="YehR-like_sf"/>
</dbReference>
<dbReference type="RefSeq" id="WP_135783070.1">
    <property type="nucleotide sequence ID" value="NZ_JASHFX010000005.1"/>
</dbReference>
<dbReference type="Pfam" id="PF06998">
    <property type="entry name" value="DUF1307"/>
    <property type="match status" value="1"/>
</dbReference>
<reference evidence="2 3" key="1">
    <citation type="submission" date="2019-04" db="EMBL/GenBank/DDBJ databases">
        <title>Genome sequencing of Streptococcus rubneri DSM 26920(T).</title>
        <authorList>
            <person name="Kook J.-K."/>
            <person name="Park S.-N."/>
            <person name="Lim Y.K."/>
        </authorList>
    </citation>
    <scope>NUCLEOTIDE SEQUENCE [LARGE SCALE GENOMIC DNA]</scope>
    <source>
        <strain evidence="2 3">DSM 26920</strain>
    </source>
</reference>
<comment type="caution">
    <text evidence="2">The sequence shown here is derived from an EMBL/GenBank/DDBJ whole genome shotgun (WGS) entry which is preliminary data.</text>
</comment>
<feature type="chain" id="PRO_5038983793" evidence="1">
    <location>
        <begin position="24"/>
        <end position="164"/>
    </location>
</feature>
<keyword evidence="3" id="KW-1185">Reference proteome</keyword>
<dbReference type="SUPFAM" id="SSF160704">
    <property type="entry name" value="YehR-like"/>
    <property type="match status" value="1"/>
</dbReference>
<keyword evidence="1" id="KW-0732">Signal</keyword>
<protein>
    <submittedName>
        <fullName evidence="2">DUF1307 domain-containing protein</fullName>
    </submittedName>
</protein>
<dbReference type="InterPro" id="IPR009736">
    <property type="entry name" value="DUF1307"/>
</dbReference>
<accession>A0A4Z1DXU7</accession>
<dbReference type="EMBL" id="SRRP01000001">
    <property type="protein sequence ID" value="TGN92846.1"/>
    <property type="molecule type" value="Genomic_DNA"/>
</dbReference>
<dbReference type="PROSITE" id="PS51257">
    <property type="entry name" value="PROKAR_LIPOPROTEIN"/>
    <property type="match status" value="1"/>
</dbReference>
<organism evidence="2 3">
    <name type="scientific">Streptococcus rubneri</name>
    <dbReference type="NCBI Taxonomy" id="1234680"/>
    <lineage>
        <taxon>Bacteria</taxon>
        <taxon>Bacillati</taxon>
        <taxon>Bacillota</taxon>
        <taxon>Bacilli</taxon>
        <taxon>Lactobacillales</taxon>
        <taxon>Streptococcaceae</taxon>
        <taxon>Streptococcus</taxon>
    </lineage>
</organism>
<dbReference type="AlphaFoldDB" id="A0A4Z1DXU7"/>
<dbReference type="Proteomes" id="UP000297986">
    <property type="component" value="Unassembled WGS sequence"/>
</dbReference>
<sequence>MKKLNWKSTLLTLLAVFSLFLLGACGQAPKKAYYQAISQEKKTDIHLTLEFKGDKMMSNKSESTIYYKEAGITKEQFEKIVSQYKELYKGMKGITYSVDMKDDYAVETSTTDYTKADLDELIKNKIVTAPANQKVSYISYKETTKLLKENGFKEVKDGKFEELK</sequence>
<evidence type="ECO:0000256" key="1">
    <source>
        <dbReference type="SAM" id="SignalP"/>
    </source>
</evidence>
<proteinExistence type="predicted"/>
<dbReference type="Gene3D" id="3.30.1830.10">
    <property type="entry name" value="YehR-like"/>
    <property type="match status" value="1"/>
</dbReference>
<name>A0A4Z1DXU7_9STRE</name>
<feature type="signal peptide" evidence="1">
    <location>
        <begin position="1"/>
        <end position="23"/>
    </location>
</feature>
<evidence type="ECO:0000313" key="2">
    <source>
        <dbReference type="EMBL" id="TGN92846.1"/>
    </source>
</evidence>